<dbReference type="FunFam" id="3.20.20.210:FF:000008">
    <property type="entry name" value="Uroporphyrinogen decarboxylase"/>
    <property type="match status" value="1"/>
</dbReference>
<keyword evidence="11" id="KW-0627">Porphyrin biosynthesis</keyword>
<evidence type="ECO:0000256" key="13">
    <source>
        <dbReference type="ARBA" id="ARBA00047341"/>
    </source>
</evidence>
<comment type="pathway">
    <text evidence="3">Porphyrin-containing compound metabolism; protoporphyrin-IX biosynthesis; coproporphyrinogen-III from 5-aminolevulinate: step 4/4.</text>
</comment>
<dbReference type="OrthoDB" id="339900at2759"/>
<evidence type="ECO:0000256" key="7">
    <source>
        <dbReference type="ARBA" id="ARBA00014308"/>
    </source>
</evidence>
<accession>A0A250XJA3</accession>
<dbReference type="PANTHER" id="PTHR21091:SF169">
    <property type="entry name" value="UROPORPHYRINOGEN DECARBOXYLASE"/>
    <property type="match status" value="1"/>
</dbReference>
<name>A0A250XJA3_9CHLO</name>
<dbReference type="AlphaFoldDB" id="A0A250XJA3"/>
<dbReference type="Proteomes" id="UP000232323">
    <property type="component" value="Unassembled WGS sequence"/>
</dbReference>
<gene>
    <name evidence="16" type="ORF">CEUSTIGMA_g10306.t1</name>
</gene>
<evidence type="ECO:0000256" key="11">
    <source>
        <dbReference type="ARBA" id="ARBA00023244"/>
    </source>
</evidence>
<dbReference type="EC" id="4.1.1.37" evidence="6"/>
<comment type="similarity">
    <text evidence="4">Belongs to the uroporphyrinogen decarboxylase family.</text>
</comment>
<dbReference type="PANTHER" id="PTHR21091">
    <property type="entry name" value="METHYLTETRAHYDROFOLATE:HOMOCYSTEINE METHYLTRANSFERASE RELATED"/>
    <property type="match status" value="1"/>
</dbReference>
<dbReference type="GO" id="GO:0005829">
    <property type="term" value="C:cytosol"/>
    <property type="evidence" value="ECO:0007669"/>
    <property type="project" value="UniProtKB-SubCell"/>
</dbReference>
<keyword evidence="17" id="KW-1185">Reference proteome</keyword>
<sequence>MHFLTRPGSAKYHQNVTVCLKSQRKHRIHTLSTSVRAAAVVDSPVPIWNEIYPLKNDLMLRAARGEIVERTPVWVFRQAGRHLPEYNAYKAERNRNFLQLLDDPADVAECTMQPIRRYNLDAAILFSDILVILQALGMKVEMPGGVGIQVPEPLVNPEEVASRLPASVNVHEKLAHVIAAVKLIKGELKGKVPLIGFSAAPWTLMFYMLGGSSKKNQEVAASWLTKHPEESRKLLDLLTDVVIEYTSAQIKAGADMMQIFEAMGDFIPEPQFYTWALPCMQRIATELRARHPKVPLLVFPRGASYSLPALQQAGYDVVTLDTRTGRAETRSALSIASASAQPPLGRVSSVQGNLDVAFLKRGASTPEEVRAATACMLEELGPQCLIANLGEGLTGAEDPVLVAAFVDAVHEESERLIKAASLKTEH</sequence>
<dbReference type="UniPathway" id="UPA00251">
    <property type="reaction ID" value="UER00321"/>
</dbReference>
<evidence type="ECO:0000256" key="12">
    <source>
        <dbReference type="ARBA" id="ARBA00045708"/>
    </source>
</evidence>
<comment type="caution">
    <text evidence="16">The sequence shown here is derived from an EMBL/GenBank/DDBJ whole genome shotgun (WGS) entry which is preliminary data.</text>
</comment>
<comment type="function">
    <text evidence="12">Catalyzes the sequential decarboxylation of the four acetate side chains of uroporphyrinogen to form coproporphyrinogen and participates in the fifth step in the heme biosynthetic pathway. Isomer I or isomer III of uroporphyrinogen may serve as substrate, but only coproporphyrinogen III can ultimately be converted to heme. In vitro also decarboxylates pentacarboxylate porphyrinogen I.</text>
</comment>
<evidence type="ECO:0000256" key="5">
    <source>
        <dbReference type="ARBA" id="ARBA00011738"/>
    </source>
</evidence>
<organism evidence="16 17">
    <name type="scientific">Chlamydomonas eustigma</name>
    <dbReference type="NCBI Taxonomy" id="1157962"/>
    <lineage>
        <taxon>Eukaryota</taxon>
        <taxon>Viridiplantae</taxon>
        <taxon>Chlorophyta</taxon>
        <taxon>core chlorophytes</taxon>
        <taxon>Chlorophyceae</taxon>
        <taxon>CS clade</taxon>
        <taxon>Chlamydomonadales</taxon>
        <taxon>Chlamydomonadaceae</taxon>
        <taxon>Chlamydomonas</taxon>
    </lineage>
</organism>
<comment type="subunit">
    <text evidence="5">Homodimer.</text>
</comment>
<reference evidence="16 17" key="1">
    <citation type="submission" date="2017-08" db="EMBL/GenBank/DDBJ databases">
        <title>Acidophilic green algal genome provides insights into adaptation to an acidic environment.</title>
        <authorList>
            <person name="Hirooka S."/>
            <person name="Hirose Y."/>
            <person name="Kanesaki Y."/>
            <person name="Higuchi S."/>
            <person name="Fujiwara T."/>
            <person name="Onuma R."/>
            <person name="Era A."/>
            <person name="Ohbayashi R."/>
            <person name="Uzuka A."/>
            <person name="Nozaki H."/>
            <person name="Yoshikawa H."/>
            <person name="Miyagishima S.Y."/>
        </authorList>
    </citation>
    <scope>NUCLEOTIDE SEQUENCE [LARGE SCALE GENOMIC DNA]</scope>
    <source>
        <strain evidence="16 17">NIES-2499</strain>
    </source>
</reference>
<evidence type="ECO:0000256" key="3">
    <source>
        <dbReference type="ARBA" id="ARBA00004804"/>
    </source>
</evidence>
<protein>
    <recommendedName>
        <fullName evidence="7">Uroporphyrinogen decarboxylase</fullName>
        <ecNumber evidence="6">4.1.1.37</ecNumber>
    </recommendedName>
</protein>
<comment type="catalytic activity">
    <reaction evidence="14">
        <text>uroporphyrinogen III + 4 H(+) = coproporphyrinogen III + 4 CO2</text>
        <dbReference type="Rhea" id="RHEA:19865"/>
        <dbReference type="ChEBI" id="CHEBI:15378"/>
        <dbReference type="ChEBI" id="CHEBI:16526"/>
        <dbReference type="ChEBI" id="CHEBI:57308"/>
        <dbReference type="ChEBI" id="CHEBI:57309"/>
        <dbReference type="EC" id="4.1.1.37"/>
    </reaction>
    <physiologicalReaction direction="left-to-right" evidence="14">
        <dbReference type="Rhea" id="RHEA:19866"/>
    </physiologicalReaction>
</comment>
<evidence type="ECO:0000256" key="1">
    <source>
        <dbReference type="ARBA" id="ARBA00002448"/>
    </source>
</evidence>
<evidence type="ECO:0000313" key="17">
    <source>
        <dbReference type="Proteomes" id="UP000232323"/>
    </source>
</evidence>
<dbReference type="Gene3D" id="3.20.20.210">
    <property type="match status" value="1"/>
</dbReference>
<keyword evidence="10" id="KW-0456">Lyase</keyword>
<evidence type="ECO:0000256" key="9">
    <source>
        <dbReference type="ARBA" id="ARBA00022793"/>
    </source>
</evidence>
<feature type="domain" description="Uroporphyrinogen decarboxylase (URO-D)" evidence="15">
    <location>
        <begin position="55"/>
        <end position="411"/>
    </location>
</feature>
<evidence type="ECO:0000259" key="15">
    <source>
        <dbReference type="Pfam" id="PF01208"/>
    </source>
</evidence>
<evidence type="ECO:0000256" key="14">
    <source>
        <dbReference type="ARBA" id="ARBA00048411"/>
    </source>
</evidence>
<keyword evidence="9" id="KW-0210">Decarboxylase</keyword>
<dbReference type="InterPro" id="IPR006361">
    <property type="entry name" value="Uroporphyrinogen_deCO2ase_HemE"/>
</dbReference>
<comment type="subcellular location">
    <subcellularLocation>
        <location evidence="2">Cytoplasm</location>
        <location evidence="2">Cytosol</location>
    </subcellularLocation>
</comment>
<evidence type="ECO:0000256" key="4">
    <source>
        <dbReference type="ARBA" id="ARBA00009935"/>
    </source>
</evidence>
<dbReference type="Pfam" id="PF01208">
    <property type="entry name" value="URO-D"/>
    <property type="match status" value="1"/>
</dbReference>
<keyword evidence="8" id="KW-0963">Cytoplasm</keyword>
<comment type="function">
    <text evidence="1">Catalyzes the decarboxylation of four acetate groups of uroporphyrinogen-III to yield coproporphyrinogen-III.</text>
</comment>
<dbReference type="STRING" id="1157962.A0A250XJA3"/>
<evidence type="ECO:0000256" key="10">
    <source>
        <dbReference type="ARBA" id="ARBA00023239"/>
    </source>
</evidence>
<proteinExistence type="inferred from homology"/>
<dbReference type="GO" id="GO:0004853">
    <property type="term" value="F:uroporphyrinogen decarboxylase activity"/>
    <property type="evidence" value="ECO:0007669"/>
    <property type="project" value="UniProtKB-EC"/>
</dbReference>
<evidence type="ECO:0000256" key="6">
    <source>
        <dbReference type="ARBA" id="ARBA00012288"/>
    </source>
</evidence>
<dbReference type="NCBIfam" id="TIGR01464">
    <property type="entry name" value="hemE"/>
    <property type="match status" value="1"/>
</dbReference>
<dbReference type="SUPFAM" id="SSF51726">
    <property type="entry name" value="UROD/MetE-like"/>
    <property type="match status" value="1"/>
</dbReference>
<dbReference type="GO" id="GO:0006782">
    <property type="term" value="P:protoporphyrinogen IX biosynthetic process"/>
    <property type="evidence" value="ECO:0007669"/>
    <property type="project" value="UniProtKB-UniPathway"/>
</dbReference>
<dbReference type="InterPro" id="IPR000257">
    <property type="entry name" value="Uroporphyrinogen_deCOase"/>
</dbReference>
<dbReference type="EMBL" id="BEGY01000087">
    <property type="protein sequence ID" value="GAX82880.1"/>
    <property type="molecule type" value="Genomic_DNA"/>
</dbReference>
<comment type="catalytic activity">
    <reaction evidence="13">
        <text>uroporphyrinogen I + 4 H(+) = coproporphyrinogen I + 4 CO2</text>
        <dbReference type="Rhea" id="RHEA:31239"/>
        <dbReference type="ChEBI" id="CHEBI:15378"/>
        <dbReference type="ChEBI" id="CHEBI:16526"/>
        <dbReference type="ChEBI" id="CHEBI:62626"/>
        <dbReference type="ChEBI" id="CHEBI:62631"/>
    </reaction>
    <physiologicalReaction direction="left-to-right" evidence="13">
        <dbReference type="Rhea" id="RHEA:31240"/>
    </physiologicalReaction>
</comment>
<dbReference type="InterPro" id="IPR038071">
    <property type="entry name" value="UROD/MetE-like_sf"/>
</dbReference>
<evidence type="ECO:0000256" key="2">
    <source>
        <dbReference type="ARBA" id="ARBA00004514"/>
    </source>
</evidence>
<evidence type="ECO:0000313" key="16">
    <source>
        <dbReference type="EMBL" id="GAX82880.1"/>
    </source>
</evidence>
<evidence type="ECO:0000256" key="8">
    <source>
        <dbReference type="ARBA" id="ARBA00022490"/>
    </source>
</evidence>